<evidence type="ECO:0000259" key="2">
    <source>
        <dbReference type="Pfam" id="PF05876"/>
    </source>
</evidence>
<proteinExistence type="predicted"/>
<dbReference type="GO" id="GO:0016887">
    <property type="term" value="F:ATP hydrolysis activity"/>
    <property type="evidence" value="ECO:0007669"/>
    <property type="project" value="InterPro"/>
</dbReference>
<dbReference type="InterPro" id="IPR051220">
    <property type="entry name" value="TFA_Chaperone"/>
</dbReference>
<dbReference type="PANTHER" id="PTHR34413">
    <property type="entry name" value="PROPHAGE TAIL FIBER ASSEMBLY PROTEIN HOMOLOG TFAE-RELATED-RELATED"/>
    <property type="match status" value="1"/>
</dbReference>
<dbReference type="Pfam" id="PF20454">
    <property type="entry name" value="GpA_nuclease"/>
    <property type="match status" value="1"/>
</dbReference>
<dbReference type="InterPro" id="IPR046454">
    <property type="entry name" value="GpA_endonuclease"/>
</dbReference>
<feature type="domain" description="Phage terminase large subunit GpA ATPase" evidence="2">
    <location>
        <begin position="41"/>
        <end position="291"/>
    </location>
</feature>
<dbReference type="PANTHER" id="PTHR34413:SF2">
    <property type="entry name" value="PROPHAGE TAIL FIBER ASSEMBLY PROTEIN HOMOLOG TFAE-RELATED"/>
    <property type="match status" value="1"/>
</dbReference>
<evidence type="ECO:0000313" key="5">
    <source>
        <dbReference type="Proteomes" id="UP000535589"/>
    </source>
</evidence>
<gene>
    <name evidence="4" type="ORF">HGP28_18015</name>
</gene>
<feature type="domain" description="Terminase large subunit GpA endonuclease" evidence="3">
    <location>
        <begin position="321"/>
        <end position="649"/>
    </location>
</feature>
<protein>
    <recommendedName>
        <fullName evidence="6">Terminase</fullName>
    </recommendedName>
</protein>
<dbReference type="AlphaFoldDB" id="A0A7X8TUV2"/>
<feature type="region of interest" description="Disordered" evidence="1">
    <location>
        <begin position="667"/>
        <end position="689"/>
    </location>
</feature>
<reference evidence="4 5" key="1">
    <citation type="submission" date="2020-04" db="EMBL/GenBank/DDBJ databases">
        <title>Vibrio sp. SM6, a novel species isolated from seawater.</title>
        <authorList>
            <person name="Wang X."/>
        </authorList>
    </citation>
    <scope>NUCLEOTIDE SEQUENCE [LARGE SCALE GENOMIC DNA]</scope>
    <source>
        <strain evidence="4 5">SM6</strain>
    </source>
</reference>
<keyword evidence="5" id="KW-1185">Reference proteome</keyword>
<dbReference type="InterPro" id="IPR046453">
    <property type="entry name" value="GpA_ATPase"/>
</dbReference>
<dbReference type="GO" id="GO:0004519">
    <property type="term" value="F:endonuclease activity"/>
    <property type="evidence" value="ECO:0007669"/>
    <property type="project" value="InterPro"/>
</dbReference>
<dbReference type="Proteomes" id="UP000535589">
    <property type="component" value="Unassembled WGS sequence"/>
</dbReference>
<evidence type="ECO:0008006" key="6">
    <source>
        <dbReference type="Google" id="ProtNLM"/>
    </source>
</evidence>
<evidence type="ECO:0000259" key="3">
    <source>
        <dbReference type="Pfam" id="PF20454"/>
    </source>
</evidence>
<evidence type="ECO:0000313" key="4">
    <source>
        <dbReference type="EMBL" id="NLS14758.1"/>
    </source>
</evidence>
<sequence length="689" mass="78252">MSYKSIRAVINEAAEVVEVEEIDAVTACDTYLYIADAGGVVKFDSSIAPYMRKPLLAAFERMCQEIALMGSARSTKTKTLLDGVVFYRVWQNPGDILLIFASQRTAHGYSDKELGRMVLNTEPIKKLMTGNRHDNGIERKRFRNDSTVTINSPTNDALSAQGYAVVIFTDYDRSEDDGTGAGGSEGDKFARGAKRTLQSGSDGICIAEASPSRIPVKDQEGLKPHQAPRAGGITGLYNEGSCEVWYWNCPNCDKWYPVKWELLTWDDKDEHSVRANCPHCSHEMQPTDKYELNLAGDYMYPSEVDELGNRQDITPPNNRRRSFWFEGVCASFNDWSEMVREYLNAWEYYEQFGDESKLQAFFNTTVGRPYTPIAVESELTGERLQERATDYQLPQGVAPADTRFLLATIDVQGGANSRFDVQVTAFAEHCQWQPIDRFQILLNEQRTEAGEPQRVQPHVYVDDWLPIIDKVINKEYTIDGTDLTIVPRLTLCDSGGSDNEEGEGNTTFHAYQFYRELQKKGLESRFLLLKGNPRAFREKEWDGWTKISEPDSSSDHPMAARGDIPLLNINSNVVKSSVYSSMMNEQSDSPRYFRPPFWAKQDWYNGLLSEEKNDKGHWYCPKGKNNEPFDHAQYAFAGLWHTRAMAIDWNKPPNWAAPLNINVNVSRRGEHTTASQPRKRKRVISRGLT</sequence>
<comment type="caution">
    <text evidence="4">The sequence shown here is derived from an EMBL/GenBank/DDBJ whole genome shotgun (WGS) entry which is preliminary data.</text>
</comment>
<organism evidence="4 5">
    <name type="scientific">Vibrio agarilyticus</name>
    <dbReference type="NCBI Taxonomy" id="2726741"/>
    <lineage>
        <taxon>Bacteria</taxon>
        <taxon>Pseudomonadati</taxon>
        <taxon>Pseudomonadota</taxon>
        <taxon>Gammaproteobacteria</taxon>
        <taxon>Vibrionales</taxon>
        <taxon>Vibrionaceae</taxon>
        <taxon>Vibrio</taxon>
    </lineage>
</organism>
<feature type="compositionally biased region" description="Basic residues" evidence="1">
    <location>
        <begin position="677"/>
        <end position="689"/>
    </location>
</feature>
<dbReference type="RefSeq" id="WP_165387138.1">
    <property type="nucleotide sequence ID" value="NZ_JABAIK010000028.1"/>
</dbReference>
<name>A0A7X8TUV2_9VIBR</name>
<dbReference type="EMBL" id="JABAIK010000028">
    <property type="protein sequence ID" value="NLS14758.1"/>
    <property type="molecule type" value="Genomic_DNA"/>
</dbReference>
<dbReference type="Pfam" id="PF05876">
    <property type="entry name" value="GpA_ATPase"/>
    <property type="match status" value="1"/>
</dbReference>
<evidence type="ECO:0000256" key="1">
    <source>
        <dbReference type="SAM" id="MobiDB-lite"/>
    </source>
</evidence>
<accession>A0A7X8TUV2</accession>